<evidence type="ECO:0000313" key="2">
    <source>
        <dbReference type="EMBL" id="KAJ0214123.1"/>
    </source>
</evidence>
<dbReference type="Proteomes" id="UP000235145">
    <property type="component" value="Unassembled WGS sequence"/>
</dbReference>
<reference evidence="2 3" key="1">
    <citation type="journal article" date="2017" name="Nat. Commun.">
        <title>Genome assembly with in vitro proximity ligation data and whole-genome triplication in lettuce.</title>
        <authorList>
            <person name="Reyes-Chin-Wo S."/>
            <person name="Wang Z."/>
            <person name="Yang X."/>
            <person name="Kozik A."/>
            <person name="Arikit S."/>
            <person name="Song C."/>
            <person name="Xia L."/>
            <person name="Froenicke L."/>
            <person name="Lavelle D.O."/>
            <person name="Truco M.J."/>
            <person name="Xia R."/>
            <person name="Zhu S."/>
            <person name="Xu C."/>
            <person name="Xu H."/>
            <person name="Xu X."/>
            <person name="Cox K."/>
            <person name="Korf I."/>
            <person name="Meyers B.C."/>
            <person name="Michelmore R.W."/>
        </authorList>
    </citation>
    <scope>NUCLEOTIDE SEQUENCE [LARGE SCALE GENOMIC DNA]</scope>
    <source>
        <strain evidence="3">cv. Salinas</strain>
        <tissue evidence="2">Seedlings</tissue>
    </source>
</reference>
<gene>
    <name evidence="2" type="ORF">LSAT_V11C400176850</name>
</gene>
<protein>
    <recommendedName>
        <fullName evidence="4">Retrotransposon Copia-like N-terminal domain-containing protein</fullName>
    </recommendedName>
</protein>
<name>A0A9R1VYC6_LACSA</name>
<proteinExistence type="predicted"/>
<feature type="region of interest" description="Disordered" evidence="1">
    <location>
        <begin position="100"/>
        <end position="132"/>
    </location>
</feature>
<evidence type="ECO:0000313" key="3">
    <source>
        <dbReference type="Proteomes" id="UP000235145"/>
    </source>
</evidence>
<comment type="caution">
    <text evidence="2">The sequence shown here is derived from an EMBL/GenBank/DDBJ whole genome shotgun (WGS) entry which is preliminary data.</text>
</comment>
<keyword evidence="3" id="KW-1185">Reference proteome</keyword>
<evidence type="ECO:0000256" key="1">
    <source>
        <dbReference type="SAM" id="MobiDB-lite"/>
    </source>
</evidence>
<sequence length="132" mass="14533">MYLYLSIQSNWDIHAKYSVLLSIRDKIFSKPYNTTSTLWFLFQTSVSLRMSTSSAPVKSSTIATAISCKLTRTNFLLWKAQVVPILRGLQLFGHLDGTTPAPPQTLPGSTSAAAKETVEAPKKHPIPHTTLG</sequence>
<accession>A0A9R1VYC6</accession>
<dbReference type="EMBL" id="NBSK02000004">
    <property type="protein sequence ID" value="KAJ0214123.1"/>
    <property type="molecule type" value="Genomic_DNA"/>
</dbReference>
<evidence type="ECO:0008006" key="4">
    <source>
        <dbReference type="Google" id="ProtNLM"/>
    </source>
</evidence>
<organism evidence="2 3">
    <name type="scientific">Lactuca sativa</name>
    <name type="common">Garden lettuce</name>
    <dbReference type="NCBI Taxonomy" id="4236"/>
    <lineage>
        <taxon>Eukaryota</taxon>
        <taxon>Viridiplantae</taxon>
        <taxon>Streptophyta</taxon>
        <taxon>Embryophyta</taxon>
        <taxon>Tracheophyta</taxon>
        <taxon>Spermatophyta</taxon>
        <taxon>Magnoliopsida</taxon>
        <taxon>eudicotyledons</taxon>
        <taxon>Gunneridae</taxon>
        <taxon>Pentapetalae</taxon>
        <taxon>asterids</taxon>
        <taxon>campanulids</taxon>
        <taxon>Asterales</taxon>
        <taxon>Asteraceae</taxon>
        <taxon>Cichorioideae</taxon>
        <taxon>Cichorieae</taxon>
        <taxon>Lactucinae</taxon>
        <taxon>Lactuca</taxon>
    </lineage>
</organism>
<dbReference type="AlphaFoldDB" id="A0A9R1VYC6"/>